<keyword evidence="5" id="KW-0325">Glycoprotein</keyword>
<dbReference type="GO" id="GO:0008239">
    <property type="term" value="F:dipeptidyl-peptidase activity"/>
    <property type="evidence" value="ECO:0007669"/>
    <property type="project" value="TreeGrafter"/>
</dbReference>
<dbReference type="SUPFAM" id="SSF53474">
    <property type="entry name" value="alpha/beta-Hydrolases"/>
    <property type="match status" value="1"/>
</dbReference>
<dbReference type="AlphaFoldDB" id="A0AAD7CWX5"/>
<comment type="similarity">
    <text evidence="1">Belongs to the peptidase S28 family.</text>
</comment>
<dbReference type="Pfam" id="PF05577">
    <property type="entry name" value="Peptidase_S28"/>
    <property type="match status" value="1"/>
</dbReference>
<dbReference type="PANTHER" id="PTHR11010:SF38">
    <property type="entry name" value="LYSOSOMAL PRO-X CARBOXYPEPTIDASE"/>
    <property type="match status" value="1"/>
</dbReference>
<dbReference type="GO" id="GO:0070008">
    <property type="term" value="F:serine-type exopeptidase activity"/>
    <property type="evidence" value="ECO:0007669"/>
    <property type="project" value="InterPro"/>
</dbReference>
<dbReference type="EMBL" id="JARKIE010000196">
    <property type="protein sequence ID" value="KAJ7668166.1"/>
    <property type="molecule type" value="Genomic_DNA"/>
</dbReference>
<evidence type="ECO:0000256" key="3">
    <source>
        <dbReference type="ARBA" id="ARBA00022729"/>
    </source>
</evidence>
<dbReference type="Proteomes" id="UP001221757">
    <property type="component" value="Unassembled WGS sequence"/>
</dbReference>
<evidence type="ECO:0000256" key="1">
    <source>
        <dbReference type="ARBA" id="ARBA00011079"/>
    </source>
</evidence>
<dbReference type="GO" id="GO:0006508">
    <property type="term" value="P:proteolysis"/>
    <property type="evidence" value="ECO:0007669"/>
    <property type="project" value="UniProtKB-KW"/>
</dbReference>
<evidence type="ECO:0000313" key="7">
    <source>
        <dbReference type="Proteomes" id="UP001221757"/>
    </source>
</evidence>
<evidence type="ECO:0000256" key="5">
    <source>
        <dbReference type="ARBA" id="ARBA00023180"/>
    </source>
</evidence>
<dbReference type="GO" id="GO:0004180">
    <property type="term" value="F:carboxypeptidase activity"/>
    <property type="evidence" value="ECO:0007669"/>
    <property type="project" value="UniProtKB-KW"/>
</dbReference>
<keyword evidence="2" id="KW-0645">Protease</keyword>
<reference evidence="6" key="1">
    <citation type="submission" date="2023-03" db="EMBL/GenBank/DDBJ databases">
        <title>Massive genome expansion in bonnet fungi (Mycena s.s.) driven by repeated elements and novel gene families across ecological guilds.</title>
        <authorList>
            <consortium name="Lawrence Berkeley National Laboratory"/>
            <person name="Harder C.B."/>
            <person name="Miyauchi S."/>
            <person name="Viragh M."/>
            <person name="Kuo A."/>
            <person name="Thoen E."/>
            <person name="Andreopoulos B."/>
            <person name="Lu D."/>
            <person name="Skrede I."/>
            <person name="Drula E."/>
            <person name="Henrissat B."/>
            <person name="Morin E."/>
            <person name="Kohler A."/>
            <person name="Barry K."/>
            <person name="LaButti K."/>
            <person name="Morin E."/>
            <person name="Salamov A."/>
            <person name="Lipzen A."/>
            <person name="Mereny Z."/>
            <person name="Hegedus B."/>
            <person name="Baldrian P."/>
            <person name="Stursova M."/>
            <person name="Weitz H."/>
            <person name="Taylor A."/>
            <person name="Grigoriev I.V."/>
            <person name="Nagy L.G."/>
            <person name="Martin F."/>
            <person name="Kauserud H."/>
        </authorList>
    </citation>
    <scope>NUCLEOTIDE SEQUENCE</scope>
    <source>
        <strain evidence="6">CBHHK067</strain>
    </source>
</reference>
<protein>
    <submittedName>
        <fullName evidence="6">Serine carboxypeptidase S28-domain-containing protein</fullName>
    </submittedName>
</protein>
<keyword evidence="6" id="KW-0121">Carboxypeptidase</keyword>
<keyword evidence="3" id="KW-0732">Signal</keyword>
<organism evidence="6 7">
    <name type="scientific">Mycena rosella</name>
    <name type="common">Pink bonnet</name>
    <name type="synonym">Agaricus rosellus</name>
    <dbReference type="NCBI Taxonomy" id="1033263"/>
    <lineage>
        <taxon>Eukaryota</taxon>
        <taxon>Fungi</taxon>
        <taxon>Dikarya</taxon>
        <taxon>Basidiomycota</taxon>
        <taxon>Agaricomycotina</taxon>
        <taxon>Agaricomycetes</taxon>
        <taxon>Agaricomycetidae</taxon>
        <taxon>Agaricales</taxon>
        <taxon>Marasmiineae</taxon>
        <taxon>Mycenaceae</taxon>
        <taxon>Mycena</taxon>
    </lineage>
</organism>
<dbReference type="InterPro" id="IPR029058">
    <property type="entry name" value="AB_hydrolase_fold"/>
</dbReference>
<dbReference type="PANTHER" id="PTHR11010">
    <property type="entry name" value="PROTEASE S28 PRO-X CARBOXYPEPTIDASE-RELATED"/>
    <property type="match status" value="1"/>
</dbReference>
<evidence type="ECO:0000313" key="6">
    <source>
        <dbReference type="EMBL" id="KAJ7668166.1"/>
    </source>
</evidence>
<accession>A0AAD7CWX5</accession>
<evidence type="ECO:0000256" key="2">
    <source>
        <dbReference type="ARBA" id="ARBA00022670"/>
    </source>
</evidence>
<keyword evidence="4" id="KW-0378">Hydrolase</keyword>
<proteinExistence type="inferred from homology"/>
<name>A0AAD7CWX5_MYCRO</name>
<dbReference type="Gene3D" id="3.40.50.1820">
    <property type="entry name" value="alpha/beta hydrolase"/>
    <property type="match status" value="1"/>
</dbReference>
<dbReference type="InterPro" id="IPR008758">
    <property type="entry name" value="Peptidase_S28"/>
</dbReference>
<evidence type="ECO:0000256" key="4">
    <source>
        <dbReference type="ARBA" id="ARBA00022801"/>
    </source>
</evidence>
<sequence>MHEPVYLAYQLPPEIVVFSFSLIAYGTPTSDSSTLSGLTSISSFTTARSIDGSASIFAQRVQVNNTFYKPGEFVCATGGSSPPNKAMNLPRWRVRSVAPSDDRGFILNTMQEDFEFARWAPEFGAALMVIENRYFGESLPYGNNSYTTENVRFLALDNDMADAVATVDWWRTNVTNGEGKDSPAVVFGGSYSASLATIFRINHPETFFGAVASAGPVRAFLPVTDDPDRYNRYNLVPQYWMNRAPDAAMKVKEGFKQLQEMVDADAICSSCLVTPLTTSQATRAVLRRPSRDPIGVEAMPFAYFQCRYFDYDPGDVAPATIFAATAPYGSTPYSQQSFNLTPLTRTELFAKYHFDEATIRKTTRVIYSQGGADLVRGIGRAIILIPMVPAAPDESWFQLAPTDPNAPRFVYADYATHTQDLLTSLIPGNYDPSLFDCLGASLDNQTLRHLVKNLCILVGPNSTAQEVRTSTKPIRVMRCTPCHHGIKRFRVSHPGMFRLID</sequence>
<keyword evidence="7" id="KW-1185">Reference proteome</keyword>
<comment type="caution">
    <text evidence="6">The sequence shown here is derived from an EMBL/GenBank/DDBJ whole genome shotgun (WGS) entry which is preliminary data.</text>
</comment>
<gene>
    <name evidence="6" type="ORF">B0H17DRAFT_1184069</name>
</gene>